<evidence type="ECO:0000313" key="3">
    <source>
        <dbReference type="Proteomes" id="UP000199206"/>
    </source>
</evidence>
<dbReference type="InterPro" id="IPR054241">
    <property type="entry name" value="DUF6968"/>
</dbReference>
<gene>
    <name evidence="2" type="ORF">SAMN05192583_3473</name>
</gene>
<dbReference type="Pfam" id="PF22302">
    <property type="entry name" value="DUF6968"/>
    <property type="match status" value="1"/>
</dbReference>
<dbReference type="OrthoDB" id="7276171at2"/>
<evidence type="ECO:0000313" key="2">
    <source>
        <dbReference type="EMBL" id="SEN75486.1"/>
    </source>
</evidence>
<reference evidence="3" key="1">
    <citation type="submission" date="2016-10" db="EMBL/GenBank/DDBJ databases">
        <authorList>
            <person name="Varghese N."/>
            <person name="Submissions S."/>
        </authorList>
    </citation>
    <scope>NUCLEOTIDE SEQUENCE [LARGE SCALE GENOMIC DNA]</scope>
    <source>
        <strain evidence="3">S6-262</strain>
    </source>
</reference>
<organism evidence="2 3">
    <name type="scientific">Sphingomonas gellani</name>
    <dbReference type="NCBI Taxonomy" id="1166340"/>
    <lineage>
        <taxon>Bacteria</taxon>
        <taxon>Pseudomonadati</taxon>
        <taxon>Pseudomonadota</taxon>
        <taxon>Alphaproteobacteria</taxon>
        <taxon>Sphingomonadales</taxon>
        <taxon>Sphingomonadaceae</taxon>
        <taxon>Sphingomonas</taxon>
    </lineage>
</organism>
<dbReference type="RefSeq" id="WP_093666985.1">
    <property type="nucleotide sequence ID" value="NZ_FOCF01000012.1"/>
</dbReference>
<dbReference type="EMBL" id="FOCF01000012">
    <property type="protein sequence ID" value="SEN75486.1"/>
    <property type="molecule type" value="Genomic_DNA"/>
</dbReference>
<dbReference type="Proteomes" id="UP000199206">
    <property type="component" value="Unassembled WGS sequence"/>
</dbReference>
<dbReference type="AlphaFoldDB" id="A0A1H8J5A5"/>
<keyword evidence="3" id="KW-1185">Reference proteome</keyword>
<sequence>MIDRVIVRRTFKVDGRDAECRFLRPEEDGGSFFCRYEIDWPEGVAGHRVGGVDEVQAVLLAMMGAHANLLAARNMDGRNVEWLDGRSLGMPIARTIRHWDPENEM</sequence>
<proteinExistence type="predicted"/>
<evidence type="ECO:0000259" key="1">
    <source>
        <dbReference type="Pfam" id="PF22302"/>
    </source>
</evidence>
<name>A0A1H8J5A5_9SPHN</name>
<accession>A0A1H8J5A5</accession>
<protein>
    <recommendedName>
        <fullName evidence="1">DUF6968 domain-containing protein</fullName>
    </recommendedName>
</protein>
<feature type="domain" description="DUF6968" evidence="1">
    <location>
        <begin position="8"/>
        <end position="92"/>
    </location>
</feature>